<accession>A0A395HD15</accession>
<dbReference type="AlphaFoldDB" id="A0A395HD15"/>
<sequence>MQLRPKVRTPSWCARMILASSWMKIPVAYCRRCGGEGLGSVRLLTADDIRAGGPMLLGNLDETSSSRAGIQTLARISPSTRGSKRTRCLNHPTRIRLSMKEQ</sequence>
<dbReference type="VEuPathDB" id="FungiDB:BO80DRAFT_83106"/>
<keyword evidence="2" id="KW-1185">Reference proteome</keyword>
<organism evidence="1 2">
    <name type="scientific">Aspergillus ibericus CBS 121593</name>
    <dbReference type="NCBI Taxonomy" id="1448316"/>
    <lineage>
        <taxon>Eukaryota</taxon>
        <taxon>Fungi</taxon>
        <taxon>Dikarya</taxon>
        <taxon>Ascomycota</taxon>
        <taxon>Pezizomycotina</taxon>
        <taxon>Eurotiomycetes</taxon>
        <taxon>Eurotiomycetidae</taxon>
        <taxon>Eurotiales</taxon>
        <taxon>Aspergillaceae</taxon>
        <taxon>Aspergillus</taxon>
        <taxon>Aspergillus subgen. Circumdati</taxon>
    </lineage>
</organism>
<protein>
    <submittedName>
        <fullName evidence="1">Uncharacterized protein</fullName>
    </submittedName>
</protein>
<gene>
    <name evidence="1" type="ORF">BO80DRAFT_83106</name>
</gene>
<reference evidence="1 2" key="1">
    <citation type="submission" date="2018-02" db="EMBL/GenBank/DDBJ databases">
        <title>The genomes of Aspergillus section Nigri reveals drivers in fungal speciation.</title>
        <authorList>
            <consortium name="DOE Joint Genome Institute"/>
            <person name="Vesth T.C."/>
            <person name="Nybo J."/>
            <person name="Theobald S."/>
            <person name="Brandl J."/>
            <person name="Frisvad J.C."/>
            <person name="Nielsen K.F."/>
            <person name="Lyhne E.K."/>
            <person name="Kogle M.E."/>
            <person name="Kuo A."/>
            <person name="Riley R."/>
            <person name="Clum A."/>
            <person name="Nolan M."/>
            <person name="Lipzen A."/>
            <person name="Salamov A."/>
            <person name="Henrissat B."/>
            <person name="Wiebenga A."/>
            <person name="De vries R.P."/>
            <person name="Grigoriev I.V."/>
            <person name="Mortensen U.H."/>
            <person name="Andersen M.R."/>
            <person name="Baker S.E."/>
        </authorList>
    </citation>
    <scope>NUCLEOTIDE SEQUENCE [LARGE SCALE GENOMIC DNA]</scope>
    <source>
        <strain evidence="1 2">CBS 121593</strain>
    </source>
</reference>
<evidence type="ECO:0000313" key="2">
    <source>
        <dbReference type="Proteomes" id="UP000249402"/>
    </source>
</evidence>
<name>A0A395HD15_9EURO</name>
<proteinExistence type="predicted"/>
<dbReference type="EMBL" id="KZ824420">
    <property type="protein sequence ID" value="RAL05871.1"/>
    <property type="molecule type" value="Genomic_DNA"/>
</dbReference>
<dbReference type="Proteomes" id="UP000249402">
    <property type="component" value="Unassembled WGS sequence"/>
</dbReference>
<dbReference type="RefSeq" id="XP_025580198.1">
    <property type="nucleotide sequence ID" value="XM_025724833.1"/>
</dbReference>
<dbReference type="GeneID" id="37229698"/>
<evidence type="ECO:0000313" key="1">
    <source>
        <dbReference type="EMBL" id="RAL05871.1"/>
    </source>
</evidence>